<sequence>MTKPSVTISKQNKTSVLKSQVRAERTSVAESGSVAVAVSGNMARGAGEVILASSPATNKGGGGGGSPLLDNYDTTARQSYAKAGVAWKNLDKNRRVRRFYQRYFTGVGVGGRLRFLTLTSS</sequence>
<protein>
    <submittedName>
        <fullName evidence="2">Uncharacterized protein</fullName>
    </submittedName>
</protein>
<feature type="non-terminal residue" evidence="2">
    <location>
        <position position="121"/>
    </location>
</feature>
<gene>
    <name evidence="2" type="ORF">S06H3_13995</name>
</gene>
<name>X1MRG7_9ZZZZ</name>
<comment type="caution">
    <text evidence="2">The sequence shown here is derived from an EMBL/GenBank/DDBJ whole genome shotgun (WGS) entry which is preliminary data.</text>
</comment>
<proteinExistence type="predicted"/>
<accession>X1MRG7</accession>
<evidence type="ECO:0000313" key="2">
    <source>
        <dbReference type="EMBL" id="GAI17285.1"/>
    </source>
</evidence>
<reference evidence="2" key="1">
    <citation type="journal article" date="2014" name="Front. Microbiol.">
        <title>High frequency of phylogenetically diverse reductive dehalogenase-homologous genes in deep subseafloor sedimentary metagenomes.</title>
        <authorList>
            <person name="Kawai M."/>
            <person name="Futagami T."/>
            <person name="Toyoda A."/>
            <person name="Takaki Y."/>
            <person name="Nishi S."/>
            <person name="Hori S."/>
            <person name="Arai W."/>
            <person name="Tsubouchi T."/>
            <person name="Morono Y."/>
            <person name="Uchiyama I."/>
            <person name="Ito T."/>
            <person name="Fujiyama A."/>
            <person name="Inagaki F."/>
            <person name="Takami H."/>
        </authorList>
    </citation>
    <scope>NUCLEOTIDE SEQUENCE</scope>
    <source>
        <strain evidence="2">Expedition CK06-06</strain>
    </source>
</reference>
<dbReference type="EMBL" id="BARV01006839">
    <property type="protein sequence ID" value="GAI17285.1"/>
    <property type="molecule type" value="Genomic_DNA"/>
</dbReference>
<dbReference type="AlphaFoldDB" id="X1MRG7"/>
<feature type="compositionally biased region" description="Polar residues" evidence="1">
    <location>
        <begin position="1"/>
        <end position="18"/>
    </location>
</feature>
<evidence type="ECO:0000256" key="1">
    <source>
        <dbReference type="SAM" id="MobiDB-lite"/>
    </source>
</evidence>
<feature type="region of interest" description="Disordered" evidence="1">
    <location>
        <begin position="1"/>
        <end position="22"/>
    </location>
</feature>
<organism evidence="2">
    <name type="scientific">marine sediment metagenome</name>
    <dbReference type="NCBI Taxonomy" id="412755"/>
    <lineage>
        <taxon>unclassified sequences</taxon>
        <taxon>metagenomes</taxon>
        <taxon>ecological metagenomes</taxon>
    </lineage>
</organism>